<evidence type="ECO:0000313" key="3">
    <source>
        <dbReference type="Proteomes" id="UP000187506"/>
    </source>
</evidence>
<keyword evidence="1" id="KW-0812">Transmembrane</keyword>
<dbReference type="RefSeq" id="WP_076733843.1">
    <property type="nucleotide sequence ID" value="NZ_CP019352.1"/>
</dbReference>
<dbReference type="EMBL" id="CP019352">
    <property type="protein sequence ID" value="APY00939.1"/>
    <property type="molecule type" value="Genomic_DNA"/>
</dbReference>
<name>A0AAC9PXT4_9FLAO</name>
<reference evidence="2 3" key="1">
    <citation type="submission" date="2017-01" db="EMBL/GenBank/DDBJ databases">
        <title>Complete genome of Lacinutrix venerupis DOK2-8 isolated from seawater in Dokdo.</title>
        <authorList>
            <person name="Chi W.-J."/>
            <person name="Kim J.H."/>
        </authorList>
    </citation>
    <scope>NUCLEOTIDE SEQUENCE [LARGE SCALE GENOMIC DNA]</scope>
    <source>
        <strain evidence="2 3">DOK2-8</strain>
    </source>
</reference>
<keyword evidence="3" id="KW-1185">Reference proteome</keyword>
<accession>A0AAC9PXT4</accession>
<keyword evidence="1" id="KW-0472">Membrane</keyword>
<organism evidence="2 3">
    <name type="scientific">Lacinutrix venerupis</name>
    <dbReference type="NCBI Taxonomy" id="1486034"/>
    <lineage>
        <taxon>Bacteria</taxon>
        <taxon>Pseudomonadati</taxon>
        <taxon>Bacteroidota</taxon>
        <taxon>Flavobacteriia</taxon>
        <taxon>Flavobacteriales</taxon>
        <taxon>Flavobacteriaceae</taxon>
        <taxon>Lacinutrix</taxon>
    </lineage>
</organism>
<gene>
    <name evidence="2" type="ORF">BWR22_11680</name>
</gene>
<proteinExistence type="predicted"/>
<keyword evidence="1" id="KW-1133">Transmembrane helix</keyword>
<dbReference type="AlphaFoldDB" id="A0AAC9PXT4"/>
<feature type="transmembrane region" description="Helical" evidence="1">
    <location>
        <begin position="48"/>
        <end position="68"/>
    </location>
</feature>
<dbReference type="KEGG" id="lvn:BWR22_11680"/>
<sequence>MNHFILYIIGYLILKIRYPNKEKRNYVLKNIYDNDYINVGGEPILKTIAIALIVLLLIFFISTVYAIFKHGPTTF</sequence>
<evidence type="ECO:0000256" key="1">
    <source>
        <dbReference type="SAM" id="Phobius"/>
    </source>
</evidence>
<dbReference type="Proteomes" id="UP000187506">
    <property type="component" value="Chromosome"/>
</dbReference>
<protein>
    <submittedName>
        <fullName evidence="2">Uncharacterized protein</fullName>
    </submittedName>
</protein>
<evidence type="ECO:0000313" key="2">
    <source>
        <dbReference type="EMBL" id="APY00939.1"/>
    </source>
</evidence>